<gene>
    <name evidence="2" type="ORF">DXG03_008304</name>
</gene>
<evidence type="ECO:0000256" key="1">
    <source>
        <dbReference type="SAM" id="MobiDB-lite"/>
    </source>
</evidence>
<dbReference type="AlphaFoldDB" id="A0A9P7G5K0"/>
<feature type="compositionally biased region" description="Polar residues" evidence="1">
    <location>
        <begin position="1"/>
        <end position="10"/>
    </location>
</feature>
<evidence type="ECO:0000313" key="3">
    <source>
        <dbReference type="Proteomes" id="UP000775547"/>
    </source>
</evidence>
<comment type="caution">
    <text evidence="2">The sequence shown here is derived from an EMBL/GenBank/DDBJ whole genome shotgun (WGS) entry which is preliminary data.</text>
</comment>
<sequence>MAPKTPTASARVQAGQAKSGTGKAPTFAKTQTATGAATANKATGGAAKVVPTEVPTAASKTTRGKVPKK</sequence>
<accession>A0A9P7G5K0</accession>
<reference evidence="2" key="2">
    <citation type="submission" date="2021-10" db="EMBL/GenBank/DDBJ databases">
        <title>Phylogenomics reveals ancestral predisposition of the termite-cultivated fungus Termitomyces towards a domesticated lifestyle.</title>
        <authorList>
            <person name="Auxier B."/>
            <person name="Grum-Grzhimaylo A."/>
            <person name="Cardenas M.E."/>
            <person name="Lodge J.D."/>
            <person name="Laessoe T."/>
            <person name="Pedersen O."/>
            <person name="Smith M.E."/>
            <person name="Kuyper T.W."/>
            <person name="Franco-Molano E.A."/>
            <person name="Baroni T.J."/>
            <person name="Aanen D.K."/>
        </authorList>
    </citation>
    <scope>NUCLEOTIDE SEQUENCE</scope>
    <source>
        <strain evidence="2">AP01</strain>
        <tissue evidence="2">Mycelium</tissue>
    </source>
</reference>
<dbReference type="EMBL" id="JABCKV010000068">
    <property type="protein sequence ID" value="KAG5644477.1"/>
    <property type="molecule type" value="Genomic_DNA"/>
</dbReference>
<keyword evidence="3" id="KW-1185">Reference proteome</keyword>
<dbReference type="Proteomes" id="UP000775547">
    <property type="component" value="Unassembled WGS sequence"/>
</dbReference>
<proteinExistence type="predicted"/>
<protein>
    <submittedName>
        <fullName evidence="2">Uncharacterized protein</fullName>
    </submittedName>
</protein>
<reference evidence="2" key="1">
    <citation type="submission" date="2020-07" db="EMBL/GenBank/DDBJ databases">
        <authorList>
            <person name="Nieuwenhuis M."/>
            <person name="Van De Peppel L.J.J."/>
        </authorList>
    </citation>
    <scope>NUCLEOTIDE SEQUENCE</scope>
    <source>
        <strain evidence="2">AP01</strain>
        <tissue evidence="2">Mycelium</tissue>
    </source>
</reference>
<feature type="compositionally biased region" description="Low complexity" evidence="1">
    <location>
        <begin position="26"/>
        <end position="48"/>
    </location>
</feature>
<organism evidence="2 3">
    <name type="scientific">Asterophora parasitica</name>
    <dbReference type="NCBI Taxonomy" id="117018"/>
    <lineage>
        <taxon>Eukaryota</taxon>
        <taxon>Fungi</taxon>
        <taxon>Dikarya</taxon>
        <taxon>Basidiomycota</taxon>
        <taxon>Agaricomycotina</taxon>
        <taxon>Agaricomycetes</taxon>
        <taxon>Agaricomycetidae</taxon>
        <taxon>Agaricales</taxon>
        <taxon>Tricholomatineae</taxon>
        <taxon>Lyophyllaceae</taxon>
        <taxon>Asterophora</taxon>
    </lineage>
</organism>
<name>A0A9P7G5K0_9AGAR</name>
<evidence type="ECO:0000313" key="2">
    <source>
        <dbReference type="EMBL" id="KAG5644477.1"/>
    </source>
</evidence>
<feature type="region of interest" description="Disordered" evidence="1">
    <location>
        <begin position="1"/>
        <end position="69"/>
    </location>
</feature>